<dbReference type="AlphaFoldDB" id="A0A6C0J4C5"/>
<evidence type="ECO:0000313" key="1">
    <source>
        <dbReference type="EMBL" id="QHT99630.1"/>
    </source>
</evidence>
<proteinExistence type="predicted"/>
<sequence>MIIEQYIKDHVCSELTLFHELLFKKIMEVGVGDGDGGKGRDRDGGKDDISSVKDYCFSVLKKSLNSEVDDEIKNNYIEVKLYNINGKEYMIDMEHGMVFGGKRVDIVDILKKQLLEKLKLCGSSVLNEEKDLFK</sequence>
<protein>
    <submittedName>
        <fullName evidence="1">Uncharacterized protein</fullName>
    </submittedName>
</protein>
<reference evidence="1" key="1">
    <citation type="journal article" date="2020" name="Nature">
        <title>Giant virus diversity and host interactions through global metagenomics.</title>
        <authorList>
            <person name="Schulz F."/>
            <person name="Roux S."/>
            <person name="Paez-Espino D."/>
            <person name="Jungbluth S."/>
            <person name="Walsh D.A."/>
            <person name="Denef V.J."/>
            <person name="McMahon K.D."/>
            <person name="Konstantinidis K.T."/>
            <person name="Eloe-Fadrosh E.A."/>
            <person name="Kyrpides N.C."/>
            <person name="Woyke T."/>
        </authorList>
    </citation>
    <scope>NUCLEOTIDE SEQUENCE</scope>
    <source>
        <strain evidence="1">GVMAG-M-3300025727-45</strain>
    </source>
</reference>
<organism evidence="1">
    <name type="scientific">viral metagenome</name>
    <dbReference type="NCBI Taxonomy" id="1070528"/>
    <lineage>
        <taxon>unclassified sequences</taxon>
        <taxon>metagenomes</taxon>
        <taxon>organismal metagenomes</taxon>
    </lineage>
</organism>
<dbReference type="EMBL" id="MN740311">
    <property type="protein sequence ID" value="QHT99630.1"/>
    <property type="molecule type" value="Genomic_DNA"/>
</dbReference>
<accession>A0A6C0J4C5</accession>
<name>A0A6C0J4C5_9ZZZZ</name>